<proteinExistence type="predicted"/>
<dbReference type="Proteomes" id="UP001240236">
    <property type="component" value="Unassembled WGS sequence"/>
</dbReference>
<evidence type="ECO:0000313" key="2">
    <source>
        <dbReference type="Proteomes" id="UP001240236"/>
    </source>
</evidence>
<organism evidence="1 2">
    <name type="scientific">Catenuloplanes indicus</name>
    <dbReference type="NCBI Taxonomy" id="137267"/>
    <lineage>
        <taxon>Bacteria</taxon>
        <taxon>Bacillati</taxon>
        <taxon>Actinomycetota</taxon>
        <taxon>Actinomycetes</taxon>
        <taxon>Micromonosporales</taxon>
        <taxon>Micromonosporaceae</taxon>
        <taxon>Catenuloplanes</taxon>
    </lineage>
</organism>
<accession>A0AAE3VSF0</accession>
<protein>
    <submittedName>
        <fullName evidence="1">Uncharacterized protein</fullName>
    </submittedName>
</protein>
<comment type="caution">
    <text evidence="1">The sequence shown here is derived from an EMBL/GenBank/DDBJ whole genome shotgun (WGS) entry which is preliminary data.</text>
</comment>
<name>A0AAE3VSF0_9ACTN</name>
<gene>
    <name evidence="1" type="ORF">J2S42_000072</name>
</gene>
<reference evidence="1 2" key="1">
    <citation type="submission" date="2023-07" db="EMBL/GenBank/DDBJ databases">
        <title>Sequencing the genomes of 1000 actinobacteria strains.</title>
        <authorList>
            <person name="Klenk H.-P."/>
        </authorList>
    </citation>
    <scope>NUCLEOTIDE SEQUENCE [LARGE SCALE GENOMIC DNA]</scope>
    <source>
        <strain evidence="1 2">DSM 44709</strain>
    </source>
</reference>
<evidence type="ECO:0000313" key="1">
    <source>
        <dbReference type="EMBL" id="MDQ0363403.1"/>
    </source>
</evidence>
<keyword evidence="2" id="KW-1185">Reference proteome</keyword>
<dbReference type="EMBL" id="JAUSUZ010000001">
    <property type="protein sequence ID" value="MDQ0363403.1"/>
    <property type="molecule type" value="Genomic_DNA"/>
</dbReference>
<dbReference type="AlphaFoldDB" id="A0AAE3VSF0"/>
<sequence length="131" mass="13469">MSVINPGTDPVEGATEEAAAVVLAAFVKAVQEHGAVLAGEPVRSPDLDVHVLHGGSEPSADGRFGWTLTGTNGVEVPVRIPGAPLDIVIGRDALARGEGSTSPMLYVHGHATWWTYAITRAAGDLLAPDPA</sequence>
<dbReference type="RefSeq" id="WP_307234009.1">
    <property type="nucleotide sequence ID" value="NZ_JAUSUZ010000001.1"/>
</dbReference>